<gene>
    <name evidence="1" type="ORF">EYF80_046968</name>
</gene>
<keyword evidence="2" id="KW-1185">Reference proteome</keyword>
<proteinExistence type="predicted"/>
<protein>
    <submittedName>
        <fullName evidence="1">Uncharacterized protein</fullName>
    </submittedName>
</protein>
<evidence type="ECO:0000313" key="2">
    <source>
        <dbReference type="Proteomes" id="UP000314294"/>
    </source>
</evidence>
<dbReference type="Proteomes" id="UP000314294">
    <property type="component" value="Unassembled WGS sequence"/>
</dbReference>
<accession>A0A4Z2FNV3</accession>
<comment type="caution">
    <text evidence="1">The sequence shown here is derived from an EMBL/GenBank/DDBJ whole genome shotgun (WGS) entry which is preliminary data.</text>
</comment>
<evidence type="ECO:0000313" key="1">
    <source>
        <dbReference type="EMBL" id="TNN42838.1"/>
    </source>
</evidence>
<reference evidence="1 2" key="1">
    <citation type="submission" date="2019-03" db="EMBL/GenBank/DDBJ databases">
        <title>First draft genome of Liparis tanakae, snailfish: a comprehensive survey of snailfish specific genes.</title>
        <authorList>
            <person name="Kim W."/>
            <person name="Song I."/>
            <person name="Jeong J.-H."/>
            <person name="Kim D."/>
            <person name="Kim S."/>
            <person name="Ryu S."/>
            <person name="Song J.Y."/>
            <person name="Lee S.K."/>
        </authorList>
    </citation>
    <scope>NUCLEOTIDE SEQUENCE [LARGE SCALE GENOMIC DNA]</scope>
    <source>
        <tissue evidence="1">Muscle</tissue>
    </source>
</reference>
<dbReference type="AlphaFoldDB" id="A0A4Z2FNV3"/>
<name>A0A4Z2FNV3_9TELE</name>
<sequence length="83" mass="8954">MLLMLLVSRPEIWTLGQTRLAGVSCRWMPSSVVRPSGRDTGLSHQPRGQQTLVELARQHLAGREVDVGVGAGGLQQTHGLEAV</sequence>
<dbReference type="EMBL" id="SRLO01001009">
    <property type="protein sequence ID" value="TNN42838.1"/>
    <property type="molecule type" value="Genomic_DNA"/>
</dbReference>
<organism evidence="1 2">
    <name type="scientific">Liparis tanakae</name>
    <name type="common">Tanaka's snailfish</name>
    <dbReference type="NCBI Taxonomy" id="230148"/>
    <lineage>
        <taxon>Eukaryota</taxon>
        <taxon>Metazoa</taxon>
        <taxon>Chordata</taxon>
        <taxon>Craniata</taxon>
        <taxon>Vertebrata</taxon>
        <taxon>Euteleostomi</taxon>
        <taxon>Actinopterygii</taxon>
        <taxon>Neopterygii</taxon>
        <taxon>Teleostei</taxon>
        <taxon>Neoteleostei</taxon>
        <taxon>Acanthomorphata</taxon>
        <taxon>Eupercaria</taxon>
        <taxon>Perciformes</taxon>
        <taxon>Cottioidei</taxon>
        <taxon>Cottales</taxon>
        <taxon>Liparidae</taxon>
        <taxon>Liparis</taxon>
    </lineage>
</organism>